<proteinExistence type="predicted"/>
<dbReference type="RefSeq" id="WP_012397004.1">
    <property type="nucleotide sequence ID" value="NZ_LT960613.1"/>
</dbReference>
<sequence length="576" mass="63171">MRTFLPRFITLLCLCSPMLTHANQAHTYNDSAQWAKHTANQTLTPSTLPLNAKDYCKDAACKSGVDNPKESQLDDSTINSQKAHAFATNDTAQDITHNFNQGRPDIKNDPAMRFALLGQENAFEVTHGISNAYVDCKSGAQCVIDPVPRQCNQPTRKQVPCEKVPIASVTVSPVIFICPQGWTNQGRDCTRQITQCRYDARNSVSASGGNCGRLGGEWMIWDGRRVQSGKWKGKEKSDRNYDCRGGRHSGWSTTWEICGLINETMPATLTCQTGFSLSGGNCIKNTFSWSPQCTLIKACKPISETCIEGEETRIVNGIPTTLPCWKYQINHECNTTDTCKPLPNDCTTTEKRCSLKQNGVCVEEEVQKSCPEKTCHTTALECGEQSFCLDGDCYQETPKLNGNFDKSVAALAGLAEAVKDVGSPPKIFTGKPMQCEKKIAGFNDCCSDSGWGQGLGAKCSEQEKALGKAKGKGLTLYVGEFCAKKILGACFRHKRSYCVYDSKLAKIIQQQGAMSQLGKGLGSSERPTCAPLTPEELGQINFEHIDFADFYPEMKANTNLPNFDEIKHRLQSATGG</sequence>
<keyword evidence="3" id="KW-1185">Reference proteome</keyword>
<geneLocation type="plasmid" evidence="3">
    <name>p</name>
</geneLocation>
<name>A0A2N8ZNG1_9VIBR</name>
<dbReference type="KEGG" id="vta:P0020"/>
<organism evidence="2 3">
    <name type="scientific">Vibrio tapetis subsp. tapetis</name>
    <dbReference type="NCBI Taxonomy" id="1671868"/>
    <lineage>
        <taxon>Bacteria</taxon>
        <taxon>Pseudomonadati</taxon>
        <taxon>Pseudomonadota</taxon>
        <taxon>Gammaproteobacteria</taxon>
        <taxon>Vibrionales</taxon>
        <taxon>Vibrionaceae</taxon>
        <taxon>Vibrio</taxon>
    </lineage>
</organism>
<keyword evidence="2" id="KW-0614">Plasmid</keyword>
<dbReference type="Proteomes" id="UP000235828">
    <property type="component" value="Plasmid P"/>
</dbReference>
<dbReference type="OrthoDB" id="5297981at2"/>
<protein>
    <submittedName>
        <fullName evidence="2">Mating pair stabilization protein TraN</fullName>
    </submittedName>
</protein>
<accession>A0A2N8ZNG1</accession>
<feature type="signal peptide" evidence="1">
    <location>
        <begin position="1"/>
        <end position="22"/>
    </location>
</feature>
<reference evidence="2 3" key="1">
    <citation type="submission" date="2017-10" db="EMBL/GenBank/DDBJ databases">
        <authorList>
            <person name="Banno H."/>
            <person name="Chua N.-H."/>
        </authorList>
    </citation>
    <scope>NUCLEOTIDE SEQUENCE [LARGE SCALE GENOMIC DNA]</scope>
    <source>
        <strain evidence="2">Vibrio tapetis CECT4600</strain>
        <plasmid evidence="3">Plasmid p</plasmid>
    </source>
</reference>
<dbReference type="AlphaFoldDB" id="A0A2N8ZNG1"/>
<dbReference type="NCBIfam" id="NF009017">
    <property type="entry name" value="PRK12355.3-3"/>
    <property type="match status" value="1"/>
</dbReference>
<dbReference type="NCBIfam" id="TIGR02750">
    <property type="entry name" value="TraN_Ftype"/>
    <property type="match status" value="1"/>
</dbReference>
<keyword evidence="1" id="KW-0732">Signal</keyword>
<evidence type="ECO:0000313" key="3">
    <source>
        <dbReference type="Proteomes" id="UP000235828"/>
    </source>
</evidence>
<evidence type="ECO:0000256" key="1">
    <source>
        <dbReference type="SAM" id="SignalP"/>
    </source>
</evidence>
<dbReference type="Pfam" id="PF06986">
    <property type="entry name" value="F_T4SS_TraN"/>
    <property type="match status" value="1"/>
</dbReference>
<evidence type="ECO:0000313" key="2">
    <source>
        <dbReference type="EMBL" id="SON53464.1"/>
    </source>
</evidence>
<feature type="chain" id="PRO_5014783095" evidence="1">
    <location>
        <begin position="23"/>
        <end position="576"/>
    </location>
</feature>
<dbReference type="EMBL" id="LT960613">
    <property type="protein sequence ID" value="SON53464.1"/>
    <property type="molecule type" value="Genomic_DNA"/>
</dbReference>
<gene>
    <name evidence="2" type="primary">traN</name>
    <name evidence="2" type="ORF">VTAP4600_P0020</name>
</gene>
<dbReference type="InterPro" id="IPR014121">
    <property type="entry name" value="TraN_Ftype"/>
</dbReference>